<comment type="caution">
    <text evidence="1">The sequence shown here is derived from an EMBL/GenBank/DDBJ whole genome shotgun (WGS) entry which is preliminary data.</text>
</comment>
<evidence type="ECO:0000313" key="2">
    <source>
        <dbReference type="Proteomes" id="UP001153404"/>
    </source>
</evidence>
<name>A0A9X4KXC8_9BACL</name>
<dbReference type="Proteomes" id="UP001153404">
    <property type="component" value="Unassembled WGS sequence"/>
</dbReference>
<proteinExistence type="predicted"/>
<accession>A0A9X4KXC8</accession>
<keyword evidence="2" id="KW-1185">Reference proteome</keyword>
<gene>
    <name evidence="1" type="ORF">OMP40_27070</name>
</gene>
<dbReference type="AlphaFoldDB" id="A0A9X4KXC8"/>
<dbReference type="RefSeq" id="WP_277535965.1">
    <property type="nucleotide sequence ID" value="NZ_JAPDIA010000008.1"/>
</dbReference>
<protein>
    <submittedName>
        <fullName evidence="1">Uncharacterized protein</fullName>
    </submittedName>
</protein>
<sequence>MTEAHIAKLFKGTALAGHGIEDVVLEIEEDYGINALFTIAVMKLESGNGKSKLSRTKKQFIRLERDERRSEQ</sequence>
<evidence type="ECO:0000313" key="1">
    <source>
        <dbReference type="EMBL" id="MDG0812585.1"/>
    </source>
</evidence>
<reference evidence="1" key="1">
    <citation type="submission" date="2022-10" db="EMBL/GenBank/DDBJ databases">
        <title>Comparative genomic analysis of Cohnella hashimotonis sp. nov., isolated from the International Space Station.</title>
        <authorList>
            <person name="Simpson A."/>
            <person name="Venkateswaran K."/>
        </authorList>
    </citation>
    <scope>NUCLEOTIDE SEQUENCE</scope>
    <source>
        <strain evidence="1">DSM 28161</strain>
    </source>
</reference>
<dbReference type="EMBL" id="JAPDIA010000008">
    <property type="protein sequence ID" value="MDG0812585.1"/>
    <property type="molecule type" value="Genomic_DNA"/>
</dbReference>
<organism evidence="1 2">
    <name type="scientific">Cohnella rhizosphaerae</name>
    <dbReference type="NCBI Taxonomy" id="1457232"/>
    <lineage>
        <taxon>Bacteria</taxon>
        <taxon>Bacillati</taxon>
        <taxon>Bacillota</taxon>
        <taxon>Bacilli</taxon>
        <taxon>Bacillales</taxon>
        <taxon>Paenibacillaceae</taxon>
        <taxon>Cohnella</taxon>
    </lineage>
</organism>